<dbReference type="KEGG" id="sroi:IAG44_27395"/>
<dbReference type="InterPro" id="IPR036866">
    <property type="entry name" value="RibonucZ/Hydroxyglut_hydro"/>
</dbReference>
<dbReference type="RefSeq" id="WP_187749733.1">
    <property type="nucleotide sequence ID" value="NZ_CP060828.1"/>
</dbReference>
<dbReference type="Pfam" id="PF00753">
    <property type="entry name" value="Lactamase_B"/>
    <property type="match status" value="2"/>
</dbReference>
<protein>
    <submittedName>
        <fullName evidence="3">MBL fold metallo-hydrolase</fullName>
    </submittedName>
</protein>
<dbReference type="InterPro" id="IPR001279">
    <property type="entry name" value="Metallo-B-lactamas"/>
</dbReference>
<dbReference type="Gene3D" id="3.60.15.10">
    <property type="entry name" value="Ribonuclease Z/Hydroxyacylglutathione hydrolase-like"/>
    <property type="match status" value="2"/>
</dbReference>
<dbReference type="InterPro" id="IPR050855">
    <property type="entry name" value="NDM-1-like"/>
</dbReference>
<gene>
    <name evidence="3" type="ORF">IAG44_27395</name>
</gene>
<feature type="region of interest" description="Disordered" evidence="1">
    <location>
        <begin position="198"/>
        <end position="223"/>
    </location>
</feature>
<sequence length="326" mass="32785">MTVTWEGLGWERLSAGVGRIRLPGWDCTTGLVLAPGAALLIDSGSSLAEGARLRADAERLAGVNVTHLALTHPHFDHVFGAAAFPEAEVYAAHASHDADELTADAVRNGLPEEAARAAAEALVVPDHVVTGTRRVVLGADPDGHGVARGVADASGTGAGAGEAGATGRDVGHGAGRAAGHPVGPGSWEARACDAGAPVARHHPGRASAARHAGPGQAAGTRHTGTGLAPVEVLLARLGPAHTPYDLVVLVPGAVRVVFCGDLVEESGEPQAGADAVPGRWAAALDALLALGGEDAVYVPGHGAVVDAGFVRRQRDALSERFGVSRG</sequence>
<evidence type="ECO:0000259" key="2">
    <source>
        <dbReference type="SMART" id="SM00849"/>
    </source>
</evidence>
<dbReference type="EMBL" id="CP060828">
    <property type="protein sequence ID" value="QNP72785.1"/>
    <property type="molecule type" value="Genomic_DNA"/>
</dbReference>
<evidence type="ECO:0000256" key="1">
    <source>
        <dbReference type="SAM" id="MobiDB-lite"/>
    </source>
</evidence>
<dbReference type="Proteomes" id="UP000516052">
    <property type="component" value="Chromosome"/>
</dbReference>
<dbReference type="GO" id="GO:0016787">
    <property type="term" value="F:hydrolase activity"/>
    <property type="evidence" value="ECO:0007669"/>
    <property type="project" value="UniProtKB-KW"/>
</dbReference>
<feature type="domain" description="Metallo-beta-lactamase" evidence="2">
    <location>
        <begin position="26"/>
        <end position="301"/>
    </location>
</feature>
<reference evidence="3 4" key="1">
    <citation type="submission" date="2020-08" db="EMBL/GenBank/DDBJ databases">
        <title>A novel species.</title>
        <authorList>
            <person name="Gao J."/>
        </authorList>
    </citation>
    <scope>NUCLEOTIDE SEQUENCE [LARGE SCALE GENOMIC DNA]</scope>
    <source>
        <strain evidence="3 4">CRXT-G-22</strain>
    </source>
</reference>
<keyword evidence="4" id="KW-1185">Reference proteome</keyword>
<dbReference type="AlphaFoldDB" id="A0A7H0IJ19"/>
<dbReference type="PANTHER" id="PTHR42951:SF4">
    <property type="entry name" value="ACYL-COENZYME A THIOESTERASE MBLAC2"/>
    <property type="match status" value="1"/>
</dbReference>
<dbReference type="SMART" id="SM00849">
    <property type="entry name" value="Lactamase_B"/>
    <property type="match status" value="1"/>
</dbReference>
<evidence type="ECO:0000313" key="4">
    <source>
        <dbReference type="Proteomes" id="UP000516052"/>
    </source>
</evidence>
<name>A0A7H0IJ19_9ACTN</name>
<dbReference type="PANTHER" id="PTHR42951">
    <property type="entry name" value="METALLO-BETA-LACTAMASE DOMAIN-CONTAINING"/>
    <property type="match status" value="1"/>
</dbReference>
<dbReference type="SUPFAM" id="SSF56281">
    <property type="entry name" value="Metallo-hydrolase/oxidoreductase"/>
    <property type="match status" value="1"/>
</dbReference>
<organism evidence="3 4">
    <name type="scientific">Streptomyces roseirectus</name>
    <dbReference type="NCBI Taxonomy" id="2768066"/>
    <lineage>
        <taxon>Bacteria</taxon>
        <taxon>Bacillati</taxon>
        <taxon>Actinomycetota</taxon>
        <taxon>Actinomycetes</taxon>
        <taxon>Kitasatosporales</taxon>
        <taxon>Streptomycetaceae</taxon>
        <taxon>Streptomyces</taxon>
    </lineage>
</organism>
<proteinExistence type="predicted"/>
<keyword evidence="3" id="KW-0378">Hydrolase</keyword>
<accession>A0A7H0IJ19</accession>
<evidence type="ECO:0000313" key="3">
    <source>
        <dbReference type="EMBL" id="QNP72785.1"/>
    </source>
</evidence>